<accession>A0A8A1UN70</accession>
<sequence>MIRPRRAALSAASLITAALVALSGCTPDGGADKGGAASPSATASASASVAPSPSASPTESPSPSATPSSAAPTPTPEAAEPPARKTHRTGGGSDSGSGGSGSGGSSSGGSGSGGASSGGSGSGASDGVILAPSGNHYRRGQFCKKAHLGLTTQDAHGATLTCAMQSGRPHWQ</sequence>
<keyword evidence="2" id="KW-0732">Signal</keyword>
<name>A0A8A1UN70_STRR1</name>
<evidence type="ECO:0000256" key="1">
    <source>
        <dbReference type="SAM" id="MobiDB-lite"/>
    </source>
</evidence>
<reference evidence="3" key="2">
    <citation type="submission" date="2020-01" db="EMBL/GenBank/DDBJ databases">
        <authorList>
            <person name="Algora L."/>
            <person name="Schniete J.K."/>
            <person name="MacFadyen A."/>
            <person name="Hoskisson P.A."/>
            <person name="Hunter I.S."/>
            <person name="Herron P.R."/>
        </authorList>
    </citation>
    <scope>NUCLEOTIDE SEQUENCE</scope>
    <source>
        <strain evidence="3">ATCC 10970</strain>
    </source>
</reference>
<evidence type="ECO:0000313" key="4">
    <source>
        <dbReference type="Proteomes" id="UP000011074"/>
    </source>
</evidence>
<dbReference type="GeneID" id="66855556"/>
<evidence type="ECO:0008006" key="5">
    <source>
        <dbReference type="Google" id="ProtNLM"/>
    </source>
</evidence>
<dbReference type="EMBL" id="CP048261">
    <property type="protein sequence ID" value="QST81527.1"/>
    <property type="molecule type" value="Genomic_DNA"/>
</dbReference>
<dbReference type="PROSITE" id="PS51257">
    <property type="entry name" value="PROKAR_LIPOPROTEIN"/>
    <property type="match status" value="1"/>
</dbReference>
<evidence type="ECO:0000313" key="3">
    <source>
        <dbReference type="EMBL" id="QST81527.1"/>
    </source>
</evidence>
<protein>
    <recommendedName>
        <fullName evidence="5">Lipoprotein</fullName>
    </recommendedName>
</protein>
<organism evidence="3 4">
    <name type="scientific">Streptomyces rimosus subsp. rimosus (strain ATCC 10970 / DSM 40260 / JCM 4667 / NRRL 2234)</name>
    <dbReference type="NCBI Taxonomy" id="1265868"/>
    <lineage>
        <taxon>Bacteria</taxon>
        <taxon>Bacillati</taxon>
        <taxon>Actinomycetota</taxon>
        <taxon>Actinomycetes</taxon>
        <taxon>Kitasatosporales</taxon>
        <taxon>Streptomycetaceae</taxon>
        <taxon>Streptomyces</taxon>
    </lineage>
</organism>
<feature type="signal peptide" evidence="2">
    <location>
        <begin position="1"/>
        <end position="23"/>
    </location>
</feature>
<feature type="compositionally biased region" description="Low complexity" evidence="1">
    <location>
        <begin position="36"/>
        <end position="81"/>
    </location>
</feature>
<dbReference type="Proteomes" id="UP000011074">
    <property type="component" value="Chromosome"/>
</dbReference>
<gene>
    <name evidence="3" type="ORF">SRIM_016385</name>
</gene>
<dbReference type="RefSeq" id="WP_158736821.1">
    <property type="nucleotide sequence ID" value="NZ_CP048261.1"/>
</dbReference>
<reference evidence="3" key="3">
    <citation type="journal article" date="2021" name="bioRxiv">
        <title>Bilateral symmetry of linear streptomycete chromosomes.</title>
        <authorList>
            <person name="Algora-Gallardo L."/>
            <person name="Schniete J.K."/>
            <person name="Mark D.R."/>
            <person name="Hunter I.S."/>
            <person name="Herron P.R."/>
        </authorList>
    </citation>
    <scope>NUCLEOTIDE SEQUENCE</scope>
    <source>
        <strain evidence="3">ATCC 10970</strain>
    </source>
</reference>
<proteinExistence type="predicted"/>
<feature type="region of interest" description="Disordered" evidence="1">
    <location>
        <begin position="23"/>
        <end position="132"/>
    </location>
</feature>
<feature type="compositionally biased region" description="Gly residues" evidence="1">
    <location>
        <begin position="89"/>
        <end position="124"/>
    </location>
</feature>
<reference evidence="3" key="1">
    <citation type="submission" date="2012-12" db="EMBL/GenBank/DDBJ databases">
        <authorList>
            <person name="Pethick F.E."/>
            <person name="MacFadyen A.C."/>
            <person name="Tang Z."/>
            <person name="Sangal V."/>
            <person name="Tze-Tze L."/>
            <person name="Chu J."/>
            <person name="Guo M."/>
            <person name="Kirby R."/>
            <person name="Hoskisson P.A."/>
            <person name="Herron P.R."/>
            <person name="Hunter I.S."/>
        </authorList>
    </citation>
    <scope>NUCLEOTIDE SEQUENCE</scope>
    <source>
        <strain evidence="3">ATCC 10970</strain>
    </source>
</reference>
<feature type="chain" id="PRO_5039182041" description="Lipoprotein" evidence="2">
    <location>
        <begin position="24"/>
        <end position="172"/>
    </location>
</feature>
<dbReference type="AlphaFoldDB" id="A0A8A1UN70"/>
<evidence type="ECO:0000256" key="2">
    <source>
        <dbReference type="SAM" id="SignalP"/>
    </source>
</evidence>